<dbReference type="Pfam" id="PF04145">
    <property type="entry name" value="Ctr"/>
    <property type="match status" value="1"/>
</dbReference>
<feature type="transmembrane region" description="Helical" evidence="7">
    <location>
        <begin position="50"/>
        <end position="80"/>
    </location>
</feature>
<evidence type="ECO:0000256" key="5">
    <source>
        <dbReference type="ARBA" id="ARBA00023008"/>
    </source>
</evidence>
<evidence type="ECO:0000256" key="4">
    <source>
        <dbReference type="ARBA" id="ARBA00022989"/>
    </source>
</evidence>
<dbReference type="Proteomes" id="UP000243459">
    <property type="component" value="Chromosome 3"/>
</dbReference>
<evidence type="ECO:0000313" key="9">
    <source>
        <dbReference type="Proteomes" id="UP000243459"/>
    </source>
</evidence>
<keyword evidence="3 7" id="KW-0187">Copper transport</keyword>
<dbReference type="PANTHER" id="PTHR12483">
    <property type="entry name" value="SOLUTE CARRIER FAMILY 31 COPPER TRANSPORTERS"/>
    <property type="match status" value="1"/>
</dbReference>
<keyword evidence="4 7" id="KW-1133">Transmembrane helix</keyword>
<dbReference type="PANTHER" id="PTHR12483:SF117">
    <property type="entry name" value="COPPER TRANSPORTER 3"/>
    <property type="match status" value="1"/>
</dbReference>
<keyword evidence="5 7" id="KW-0186">Copper</keyword>
<keyword evidence="7" id="KW-0406">Ion transport</keyword>
<keyword evidence="7" id="KW-0813">Transport</keyword>
<reference evidence="9" key="1">
    <citation type="journal article" date="2017" name="Nat. Commun.">
        <title>The asparagus genome sheds light on the origin and evolution of a young Y chromosome.</title>
        <authorList>
            <person name="Harkess A."/>
            <person name="Zhou J."/>
            <person name="Xu C."/>
            <person name="Bowers J.E."/>
            <person name="Van der Hulst R."/>
            <person name="Ayyampalayam S."/>
            <person name="Mercati F."/>
            <person name="Riccardi P."/>
            <person name="McKain M.R."/>
            <person name="Kakrana A."/>
            <person name="Tang H."/>
            <person name="Ray J."/>
            <person name="Groenendijk J."/>
            <person name="Arikit S."/>
            <person name="Mathioni S.M."/>
            <person name="Nakano M."/>
            <person name="Shan H."/>
            <person name="Telgmann-Rauber A."/>
            <person name="Kanno A."/>
            <person name="Yue Z."/>
            <person name="Chen H."/>
            <person name="Li W."/>
            <person name="Chen Y."/>
            <person name="Xu X."/>
            <person name="Zhang Y."/>
            <person name="Luo S."/>
            <person name="Chen H."/>
            <person name="Gao J."/>
            <person name="Mao Z."/>
            <person name="Pires J.C."/>
            <person name="Luo M."/>
            <person name="Kudrna D."/>
            <person name="Wing R.A."/>
            <person name="Meyers B.C."/>
            <person name="Yi K."/>
            <person name="Kong H."/>
            <person name="Lavrijsen P."/>
            <person name="Sunseri F."/>
            <person name="Falavigna A."/>
            <person name="Ye Y."/>
            <person name="Leebens-Mack J.H."/>
            <person name="Chen G."/>
        </authorList>
    </citation>
    <scope>NUCLEOTIDE SEQUENCE [LARGE SCALE GENOMIC DNA]</scope>
    <source>
        <strain evidence="9">cv. DH0086</strain>
    </source>
</reference>
<protein>
    <recommendedName>
        <fullName evidence="7">Copper transport protein</fullName>
    </recommendedName>
</protein>
<keyword evidence="2 7" id="KW-0812">Transmembrane</keyword>
<dbReference type="EMBL" id="CM007383">
    <property type="protein sequence ID" value="ONK74843.1"/>
    <property type="molecule type" value="Genomic_DNA"/>
</dbReference>
<evidence type="ECO:0000256" key="7">
    <source>
        <dbReference type="RuleBase" id="RU367022"/>
    </source>
</evidence>
<sequence length="141" mass="15159">MYVLALIAVFLLAVLYEWCNHCRLIKRASRSPNVAVGLARTALHAIRVGLMYLTMLAVMSFNVGVLIVVILGHAVGFLLFGSAAVNESDVNGVTGEKRPDLPPVGCLKRADDQYGGIVLPANGLLLCIMLDNSEGHEGQRN</sequence>
<organism evidence="8 9">
    <name type="scientific">Asparagus officinalis</name>
    <name type="common">Garden asparagus</name>
    <dbReference type="NCBI Taxonomy" id="4686"/>
    <lineage>
        <taxon>Eukaryota</taxon>
        <taxon>Viridiplantae</taxon>
        <taxon>Streptophyta</taxon>
        <taxon>Embryophyta</taxon>
        <taxon>Tracheophyta</taxon>
        <taxon>Spermatophyta</taxon>
        <taxon>Magnoliopsida</taxon>
        <taxon>Liliopsida</taxon>
        <taxon>Asparagales</taxon>
        <taxon>Asparagaceae</taxon>
        <taxon>Asparagoideae</taxon>
        <taxon>Asparagus</taxon>
    </lineage>
</organism>
<dbReference type="Gramene" id="ONK74843">
    <property type="protein sequence ID" value="ONK74843"/>
    <property type="gene ID" value="A4U43_C03F10700"/>
</dbReference>
<dbReference type="GO" id="GO:0005375">
    <property type="term" value="F:copper ion transmembrane transporter activity"/>
    <property type="evidence" value="ECO:0007669"/>
    <property type="project" value="UniProtKB-UniRule"/>
</dbReference>
<evidence type="ECO:0000313" key="8">
    <source>
        <dbReference type="EMBL" id="ONK74843.1"/>
    </source>
</evidence>
<evidence type="ECO:0000256" key="6">
    <source>
        <dbReference type="ARBA" id="ARBA00023136"/>
    </source>
</evidence>
<accession>A0A5P1FAS6</accession>
<evidence type="ECO:0000256" key="3">
    <source>
        <dbReference type="ARBA" id="ARBA00022796"/>
    </source>
</evidence>
<proteinExistence type="inferred from homology"/>
<dbReference type="AlphaFoldDB" id="A0A5P1FAS6"/>
<gene>
    <name evidence="8" type="ORF">A4U43_C03F10700</name>
</gene>
<comment type="subcellular location">
    <subcellularLocation>
        <location evidence="7">Membrane</location>
        <topology evidence="7">Multi-pass membrane protein</topology>
    </subcellularLocation>
</comment>
<keyword evidence="6 7" id="KW-0472">Membrane</keyword>
<keyword evidence="9" id="KW-1185">Reference proteome</keyword>
<evidence type="ECO:0000256" key="2">
    <source>
        <dbReference type="ARBA" id="ARBA00022692"/>
    </source>
</evidence>
<dbReference type="InterPro" id="IPR007274">
    <property type="entry name" value="Cop_transporter"/>
</dbReference>
<evidence type="ECO:0000256" key="1">
    <source>
        <dbReference type="ARBA" id="ARBA00006921"/>
    </source>
</evidence>
<dbReference type="GO" id="GO:0005886">
    <property type="term" value="C:plasma membrane"/>
    <property type="evidence" value="ECO:0007669"/>
    <property type="project" value="TreeGrafter"/>
</dbReference>
<name>A0A5P1FAS6_ASPOF</name>
<comment type="similarity">
    <text evidence="1 7">Belongs to the copper transporter (Ctr) (TC 1.A.56) family. SLC31A subfamily.</text>
</comment>